<protein>
    <recommendedName>
        <fullName evidence="2">PEGA domain-containing protein</fullName>
    </recommendedName>
</protein>
<dbReference type="KEGG" id="osu:NT6N_15440"/>
<dbReference type="Pfam" id="PF08308">
    <property type="entry name" value="PEGA"/>
    <property type="match status" value="1"/>
</dbReference>
<reference evidence="3" key="1">
    <citation type="submission" date="2024-07" db="EMBL/GenBank/DDBJ databases">
        <title>Complete genome sequence of Verrucomicrobiaceae bacterium NT6N.</title>
        <authorList>
            <person name="Huang C."/>
            <person name="Takami H."/>
            <person name="Hamasaki K."/>
        </authorList>
    </citation>
    <scope>NUCLEOTIDE SEQUENCE</scope>
    <source>
        <strain evidence="3">NT6N</strain>
    </source>
</reference>
<evidence type="ECO:0000259" key="2">
    <source>
        <dbReference type="Pfam" id="PF08308"/>
    </source>
</evidence>
<feature type="domain" description="PEGA" evidence="2">
    <location>
        <begin position="37"/>
        <end position="97"/>
    </location>
</feature>
<dbReference type="EMBL" id="AP026866">
    <property type="protein sequence ID" value="BDS06504.1"/>
    <property type="molecule type" value="Genomic_DNA"/>
</dbReference>
<dbReference type="InterPro" id="IPR013229">
    <property type="entry name" value="PEGA"/>
</dbReference>
<proteinExistence type="predicted"/>
<evidence type="ECO:0000256" key="1">
    <source>
        <dbReference type="SAM" id="Phobius"/>
    </source>
</evidence>
<gene>
    <name evidence="3" type="ORF">NT6N_15440</name>
</gene>
<sequence length="488" mass="53696">MNRLRKILSWFFVCSYAILCPMLIVYALGYVKGGLIILDVTPPEAEVEIAGQTLTGPWPKTISRLPTENLQAHVQAPGHGEMTREVSVTRGEATVLDHLLLLPDPLVPRVVIPDTTFSHLQALDGTSHLLLTKTKGPTLLAFDWKKGEAVPVLPSDSELNAAPVKHIDTVDGSESAVVWFRHKKHGGAVVDLSHTPAVVRVVPELAGKNPPKILWGGINPEAFFLVEKGYVRRAFKKNKGAAVEEVEDGSQLIGSSTWRGFGMGDSELYGLDASWQLRRMDRFGTPLNTDEPEPRAEEVEKARLLFGEKEFFSIIPINDEAFFFLGENGTLLQNQLPHQLVGENVKIRGAKLAPNSGRALIWQPNKAGIINEPIPRRHRGGQLQPGRVVRWFYEKGSNIRAAYFVHDGSHALLLDGDRVLLVELFPGVIAAKREITKVKSGSSIAYSEESGTLFFLDAKRGQLNALRLLPETKVKTPAAKISVIKPAP</sequence>
<dbReference type="AlphaFoldDB" id="A0AAT9FKF0"/>
<keyword evidence="1" id="KW-0812">Transmembrane</keyword>
<keyword evidence="1" id="KW-1133">Transmembrane helix</keyword>
<organism evidence="3">
    <name type="scientific">Oceaniferula spumae</name>
    <dbReference type="NCBI Taxonomy" id="2979115"/>
    <lineage>
        <taxon>Bacteria</taxon>
        <taxon>Pseudomonadati</taxon>
        <taxon>Verrucomicrobiota</taxon>
        <taxon>Verrucomicrobiia</taxon>
        <taxon>Verrucomicrobiales</taxon>
        <taxon>Verrucomicrobiaceae</taxon>
        <taxon>Oceaniferula</taxon>
    </lineage>
</organism>
<accession>A0AAT9FKF0</accession>
<feature type="transmembrane region" description="Helical" evidence="1">
    <location>
        <begin position="7"/>
        <end position="31"/>
    </location>
</feature>
<keyword evidence="1" id="KW-0472">Membrane</keyword>
<name>A0AAT9FKF0_9BACT</name>
<evidence type="ECO:0000313" key="3">
    <source>
        <dbReference type="EMBL" id="BDS06504.1"/>
    </source>
</evidence>